<evidence type="ECO:0000256" key="6">
    <source>
        <dbReference type="ARBA" id="ARBA00022989"/>
    </source>
</evidence>
<evidence type="ECO:0000256" key="5">
    <source>
        <dbReference type="ARBA" id="ARBA00022692"/>
    </source>
</evidence>
<keyword evidence="9" id="KW-0472">Membrane</keyword>
<keyword evidence="4 12" id="KW-0894">Sodium channel</keyword>
<evidence type="ECO:0000256" key="7">
    <source>
        <dbReference type="ARBA" id="ARBA00023053"/>
    </source>
</evidence>
<keyword evidence="5 12" id="KW-0812">Transmembrane</keyword>
<keyword evidence="10 12" id="KW-0739">Sodium transport</keyword>
<keyword evidence="14" id="KW-1185">Reference proteome</keyword>
<gene>
    <name evidence="13" type="ORF">PIBRA_LOCUS2309</name>
</gene>
<dbReference type="GO" id="GO:0016020">
    <property type="term" value="C:membrane"/>
    <property type="evidence" value="ECO:0007669"/>
    <property type="project" value="UniProtKB-SubCell"/>
</dbReference>
<evidence type="ECO:0000313" key="13">
    <source>
        <dbReference type="EMBL" id="CAH3994762.1"/>
    </source>
</evidence>
<organism evidence="13 14">
    <name type="scientific">Pieris brassicae</name>
    <name type="common">White butterfly</name>
    <name type="synonym">Large white butterfly</name>
    <dbReference type="NCBI Taxonomy" id="7116"/>
    <lineage>
        <taxon>Eukaryota</taxon>
        <taxon>Metazoa</taxon>
        <taxon>Ecdysozoa</taxon>
        <taxon>Arthropoda</taxon>
        <taxon>Hexapoda</taxon>
        <taxon>Insecta</taxon>
        <taxon>Pterygota</taxon>
        <taxon>Neoptera</taxon>
        <taxon>Endopterygota</taxon>
        <taxon>Lepidoptera</taxon>
        <taxon>Glossata</taxon>
        <taxon>Ditrysia</taxon>
        <taxon>Papilionoidea</taxon>
        <taxon>Pieridae</taxon>
        <taxon>Pierinae</taxon>
        <taxon>Pieris</taxon>
    </lineage>
</organism>
<dbReference type="InterPro" id="IPR001873">
    <property type="entry name" value="ENaC"/>
</dbReference>
<dbReference type="Pfam" id="PF00858">
    <property type="entry name" value="ASC"/>
    <property type="match status" value="1"/>
</dbReference>
<dbReference type="AlphaFoldDB" id="A0A9P0T426"/>
<evidence type="ECO:0000256" key="2">
    <source>
        <dbReference type="ARBA" id="ARBA00007193"/>
    </source>
</evidence>
<comment type="similarity">
    <text evidence="2 12">Belongs to the amiloride-sensitive sodium channel (TC 1.A.6) family.</text>
</comment>
<dbReference type="EMBL" id="CALOZG010000003">
    <property type="protein sequence ID" value="CAH3994762.1"/>
    <property type="molecule type" value="Genomic_DNA"/>
</dbReference>
<evidence type="ECO:0000256" key="11">
    <source>
        <dbReference type="ARBA" id="ARBA00023303"/>
    </source>
</evidence>
<proteinExistence type="inferred from homology"/>
<reference evidence="13" key="1">
    <citation type="submission" date="2022-05" db="EMBL/GenBank/DDBJ databases">
        <authorList>
            <person name="Okamura Y."/>
        </authorList>
    </citation>
    <scope>NUCLEOTIDE SEQUENCE</scope>
</reference>
<dbReference type="Proteomes" id="UP001152562">
    <property type="component" value="Unassembled WGS sequence"/>
</dbReference>
<comment type="subcellular location">
    <subcellularLocation>
        <location evidence="1">Membrane</location>
        <topology evidence="1">Multi-pass membrane protein</topology>
    </subcellularLocation>
</comment>
<comment type="caution">
    <text evidence="13">The sequence shown here is derived from an EMBL/GenBank/DDBJ whole genome shotgun (WGS) entry which is preliminary data.</text>
</comment>
<evidence type="ECO:0000256" key="9">
    <source>
        <dbReference type="ARBA" id="ARBA00023136"/>
    </source>
</evidence>
<keyword evidence="6" id="KW-1133">Transmembrane helix</keyword>
<keyword evidence="7" id="KW-0915">Sodium</keyword>
<keyword evidence="8 12" id="KW-0406">Ion transport</keyword>
<evidence type="ECO:0000256" key="1">
    <source>
        <dbReference type="ARBA" id="ARBA00004141"/>
    </source>
</evidence>
<name>A0A9P0T426_PIEBR</name>
<dbReference type="GO" id="GO:0005272">
    <property type="term" value="F:sodium channel activity"/>
    <property type="evidence" value="ECO:0007669"/>
    <property type="project" value="UniProtKB-KW"/>
</dbReference>
<keyword evidence="11 12" id="KW-0407">Ion channel</keyword>
<accession>A0A9P0T426</accession>
<evidence type="ECO:0000256" key="3">
    <source>
        <dbReference type="ARBA" id="ARBA00022448"/>
    </source>
</evidence>
<evidence type="ECO:0000313" key="14">
    <source>
        <dbReference type="Proteomes" id="UP001152562"/>
    </source>
</evidence>
<protein>
    <submittedName>
        <fullName evidence="13">Uncharacterized protein</fullName>
    </submittedName>
</protein>
<evidence type="ECO:0000256" key="10">
    <source>
        <dbReference type="ARBA" id="ARBA00023201"/>
    </source>
</evidence>
<keyword evidence="3 12" id="KW-0813">Transport</keyword>
<evidence type="ECO:0000256" key="12">
    <source>
        <dbReference type="RuleBase" id="RU000679"/>
    </source>
</evidence>
<sequence length="400" mass="46030">MFRPMMSNMVVYKLKQRLQHVCDMSNLHGIKHICSSSNIYWPKRFFWLTILSACCFGAGSVLRSSLRLLSSDVMSYSVDTNYLDWDTPYPTVTVCEQLDTNRIMTYLKRNDLPNSLSTFFKEVTFWNMKYCRTCTKCDMNKTCVEGFVDDIKRIRLNCSNLLSECWWDNQYFPCCDRFQPVETEYGECFSFNSVVNENTVLTVNKETGTPSLIFTTVDASMIRIHASDEIVSVDMENILGRTSTLPLLANLEAILKVEQTVNDASVRSVSTKLRSCLFKNEKPLYVKNWPFKLYTYSAYEIGKFNCSCPMGCDETSYKVTHQSWPGWTKDSVHALNLTCDKAECSSPCNYAAPPTYCPTILPNCSSGCVCMLQCQAPVITCFKLKYCQKKRWFLRQKKHN</sequence>
<evidence type="ECO:0000256" key="4">
    <source>
        <dbReference type="ARBA" id="ARBA00022461"/>
    </source>
</evidence>
<dbReference type="Gene3D" id="2.60.470.10">
    <property type="entry name" value="Acid-sensing ion channels like domains"/>
    <property type="match status" value="1"/>
</dbReference>
<evidence type="ECO:0000256" key="8">
    <source>
        <dbReference type="ARBA" id="ARBA00023065"/>
    </source>
</evidence>